<evidence type="ECO:0000313" key="2">
    <source>
        <dbReference type="Proteomes" id="UP001567538"/>
    </source>
</evidence>
<keyword evidence="2" id="KW-1185">Reference proteome</keyword>
<evidence type="ECO:0000313" key="1">
    <source>
        <dbReference type="EMBL" id="KAL1556887.1"/>
    </source>
</evidence>
<dbReference type="Proteomes" id="UP001567538">
    <property type="component" value="Unassembled WGS sequence"/>
</dbReference>
<accession>A0ABD1HL52</accession>
<dbReference type="AlphaFoldDB" id="A0ABD1HL52"/>
<organism evidence="1 2">
    <name type="scientific">Salvia divinorum</name>
    <name type="common">Maria pastora</name>
    <name type="synonym">Diviner's sage</name>
    <dbReference type="NCBI Taxonomy" id="28513"/>
    <lineage>
        <taxon>Eukaryota</taxon>
        <taxon>Viridiplantae</taxon>
        <taxon>Streptophyta</taxon>
        <taxon>Embryophyta</taxon>
        <taxon>Tracheophyta</taxon>
        <taxon>Spermatophyta</taxon>
        <taxon>Magnoliopsida</taxon>
        <taxon>eudicotyledons</taxon>
        <taxon>Gunneridae</taxon>
        <taxon>Pentapetalae</taxon>
        <taxon>asterids</taxon>
        <taxon>lamiids</taxon>
        <taxon>Lamiales</taxon>
        <taxon>Lamiaceae</taxon>
        <taxon>Nepetoideae</taxon>
        <taxon>Mentheae</taxon>
        <taxon>Salviinae</taxon>
        <taxon>Salvia</taxon>
        <taxon>Salvia subgen. Calosphace</taxon>
    </lineage>
</organism>
<gene>
    <name evidence="1" type="ORF">AAHA92_12449</name>
</gene>
<reference evidence="1 2" key="1">
    <citation type="submission" date="2024-06" db="EMBL/GenBank/DDBJ databases">
        <title>A chromosome level genome sequence of Diviner's sage (Salvia divinorum).</title>
        <authorList>
            <person name="Ford S.A."/>
            <person name="Ro D.-K."/>
            <person name="Ness R.W."/>
            <person name="Phillips M.A."/>
        </authorList>
    </citation>
    <scope>NUCLEOTIDE SEQUENCE [LARGE SCALE GENOMIC DNA]</scope>
    <source>
        <strain evidence="1">SAF-2024a</strain>
        <tissue evidence="1">Leaf</tissue>
    </source>
</reference>
<protein>
    <submittedName>
        <fullName evidence="1">Uncharacterized protein</fullName>
    </submittedName>
</protein>
<comment type="caution">
    <text evidence="1">The sequence shown here is derived from an EMBL/GenBank/DDBJ whole genome shotgun (WGS) entry which is preliminary data.</text>
</comment>
<dbReference type="EMBL" id="JBEAFC010000005">
    <property type="protein sequence ID" value="KAL1556887.1"/>
    <property type="molecule type" value="Genomic_DNA"/>
</dbReference>
<proteinExistence type="predicted"/>
<name>A0ABD1HL52_SALDI</name>
<sequence length="125" mass="14458">MWWVVKPTLTCRRHLAPCVGCRGSWPILVRRASGVKHRGTSLYVGRGGLESWKLIFGNDQAPKYIQFPNCNQHPSFCVSTFFAFSLDSAFIELFSDLQRIMQLRFDILRFGSVKFSHFHYNIVIT</sequence>